<comment type="caution">
    <text evidence="1">The sequence shown here is derived from an EMBL/GenBank/DDBJ whole genome shotgun (WGS) entry which is preliminary data.</text>
</comment>
<proteinExistence type="predicted"/>
<accession>X1L3D6</accession>
<evidence type="ECO:0000313" key="1">
    <source>
        <dbReference type="EMBL" id="GAH88698.1"/>
    </source>
</evidence>
<dbReference type="EMBL" id="BARU01041517">
    <property type="protein sequence ID" value="GAH88698.1"/>
    <property type="molecule type" value="Genomic_DNA"/>
</dbReference>
<reference evidence="1" key="1">
    <citation type="journal article" date="2014" name="Front. Microbiol.">
        <title>High frequency of phylogenetically diverse reductive dehalogenase-homologous genes in deep subseafloor sedimentary metagenomes.</title>
        <authorList>
            <person name="Kawai M."/>
            <person name="Futagami T."/>
            <person name="Toyoda A."/>
            <person name="Takaki Y."/>
            <person name="Nishi S."/>
            <person name="Hori S."/>
            <person name="Arai W."/>
            <person name="Tsubouchi T."/>
            <person name="Morono Y."/>
            <person name="Uchiyama I."/>
            <person name="Ito T."/>
            <person name="Fujiyama A."/>
            <person name="Inagaki F."/>
            <person name="Takami H."/>
        </authorList>
    </citation>
    <scope>NUCLEOTIDE SEQUENCE</scope>
    <source>
        <strain evidence="1">Expedition CK06-06</strain>
    </source>
</reference>
<protein>
    <submittedName>
        <fullName evidence="1">Uncharacterized protein</fullName>
    </submittedName>
</protein>
<dbReference type="AlphaFoldDB" id="X1L3D6"/>
<sequence length="117" mass="12885">MVETKTLTVPLTEVPVGVANMRFAAYAPPLELREILAKKTEYEEGEIVYVKYRVKNIGDGAGIATIEIKDVDTGKVLQTHTTPSIEGGGYMWRTLDAGLRVGAMPDRDWSLSFKVTP</sequence>
<gene>
    <name evidence="1" type="ORF">S03H2_63995</name>
</gene>
<organism evidence="1">
    <name type="scientific">marine sediment metagenome</name>
    <dbReference type="NCBI Taxonomy" id="412755"/>
    <lineage>
        <taxon>unclassified sequences</taxon>
        <taxon>metagenomes</taxon>
        <taxon>ecological metagenomes</taxon>
    </lineage>
</organism>
<name>X1L3D6_9ZZZZ</name>